<dbReference type="PANTHER" id="PTHR34300">
    <property type="entry name" value="QUEUOSINE PRECURSOR TRANSPORTER-RELATED"/>
    <property type="match status" value="1"/>
</dbReference>
<keyword evidence="2" id="KW-0614">Plasmid</keyword>
<keyword evidence="1" id="KW-1133">Transmembrane helix</keyword>
<dbReference type="Proteomes" id="UP000422232">
    <property type="component" value="Plasmid unnamed2"/>
</dbReference>
<dbReference type="InterPro" id="IPR003744">
    <property type="entry name" value="YhhQ"/>
</dbReference>
<sequence length="215" mass="24734">MKVIFKFLFNQFMNTDRRPYKFYSLLAIILAAAMIASNVLAARFIELNEIFGIALPYHMVFPGGIFAFPLTFTIFDIVTQHYGKEYSNALVWYNMIGHGLFVAFISIALHITPMVSHTIDQSFHISMSTLSHLYWAACIASACGYLMNNHLLEWLREKFKRHDDKHEITSFIFRSITSTWIGELTFSIVWTLLFLSRHLSGANLVDILICQTFSA</sequence>
<dbReference type="PANTHER" id="PTHR34300:SF2">
    <property type="entry name" value="QUEUOSINE PRECURSOR TRANSPORTER-RELATED"/>
    <property type="match status" value="1"/>
</dbReference>
<keyword evidence="3" id="KW-1185">Reference proteome</keyword>
<protein>
    <submittedName>
        <fullName evidence="2">Uncharacterized protein</fullName>
    </submittedName>
</protein>
<feature type="transmembrane region" description="Helical" evidence="1">
    <location>
        <begin position="171"/>
        <end position="195"/>
    </location>
</feature>
<dbReference type="RefSeq" id="WP_036780005.1">
    <property type="nucleotide sequence ID" value="NZ_CP038895.1"/>
</dbReference>
<evidence type="ECO:0000313" key="2">
    <source>
        <dbReference type="EMBL" id="QGO07735.1"/>
    </source>
</evidence>
<organism evidence="2 3">
    <name type="scientific">Piscirickettsia salmonis</name>
    <dbReference type="NCBI Taxonomy" id="1238"/>
    <lineage>
        <taxon>Bacteria</taxon>
        <taxon>Pseudomonadati</taxon>
        <taxon>Pseudomonadota</taxon>
        <taxon>Gammaproteobacteria</taxon>
        <taxon>Thiotrichales</taxon>
        <taxon>Piscirickettsiaceae</taxon>
        <taxon>Piscirickettsia</taxon>
    </lineage>
</organism>
<dbReference type="Pfam" id="PF02592">
    <property type="entry name" value="Vut_1"/>
    <property type="match status" value="1"/>
</dbReference>
<dbReference type="AlphaFoldDB" id="A0A9Q6PTW6"/>
<name>A0A9Q6PTW6_PISSA</name>
<evidence type="ECO:0000256" key="1">
    <source>
        <dbReference type="SAM" id="Phobius"/>
    </source>
</evidence>
<keyword evidence="1" id="KW-0812">Transmembrane</keyword>
<feature type="transmembrane region" description="Helical" evidence="1">
    <location>
        <begin position="132"/>
        <end position="151"/>
    </location>
</feature>
<evidence type="ECO:0000313" key="3">
    <source>
        <dbReference type="Proteomes" id="UP000422232"/>
    </source>
</evidence>
<dbReference type="EMBL" id="CP038910">
    <property type="protein sequence ID" value="QGO07735.1"/>
    <property type="molecule type" value="Genomic_DNA"/>
</dbReference>
<feature type="transmembrane region" description="Helical" evidence="1">
    <location>
        <begin position="57"/>
        <end position="78"/>
    </location>
</feature>
<gene>
    <name evidence="2" type="ORF">Psal009_03694</name>
</gene>
<geneLocation type="plasmid" evidence="2 3">
    <name>unnamed2</name>
</geneLocation>
<reference evidence="2 3" key="1">
    <citation type="submission" date="2019-04" db="EMBL/GenBank/DDBJ databases">
        <title>Complete genome sequencing of Piscirickettsia salmonis strain Psal-009.</title>
        <authorList>
            <person name="Schober I."/>
            <person name="Bunk B."/>
            <person name="Sproer C."/>
            <person name="Carril G.P."/>
            <person name="Riedel T."/>
            <person name="Flores-Herrera P.A."/>
            <person name="Nourdin-Galindo G."/>
            <person name="Marshall S.H."/>
            <person name="Overmann J."/>
        </authorList>
    </citation>
    <scope>NUCLEOTIDE SEQUENCE [LARGE SCALE GENOMIC DNA]</scope>
    <source>
        <strain evidence="2 3">Psal-009</strain>
        <plasmid evidence="2 3">unnamed2</plasmid>
    </source>
</reference>
<feature type="transmembrane region" description="Helical" evidence="1">
    <location>
        <begin position="90"/>
        <end position="112"/>
    </location>
</feature>
<proteinExistence type="predicted"/>
<keyword evidence="1" id="KW-0472">Membrane</keyword>
<accession>A0A9Q6PTW6</accession>